<dbReference type="EMBL" id="VJWA01000002">
    <property type="protein sequence ID" value="TRW14275.1"/>
    <property type="molecule type" value="Genomic_DNA"/>
</dbReference>
<reference evidence="3 4" key="1">
    <citation type="submission" date="2019-07" db="EMBL/GenBank/DDBJ databases">
        <title>Novel species isolated from glacier.</title>
        <authorList>
            <person name="Liu Q."/>
            <person name="Xin Y.-H."/>
        </authorList>
    </citation>
    <scope>NUCLEOTIDE SEQUENCE [LARGE SCALE GENOMIC DNA]</scope>
    <source>
        <strain evidence="3 4">LB1R16</strain>
    </source>
</reference>
<dbReference type="OrthoDB" id="5292073at2"/>
<sequence>MRWLVAGLAAALTLAGPARGAVIHTETVGAFGGEANALNALYEPYVLQAGTTWITVDQGQLTSGNWTINGQLAKLWWDEFGSTDEEGNYVPVLTGNEYSYSPSCNSTLANPVCGTTPLRTTLSGNVLRIDFAPPPDFYNCTPTFVVAGDCAESYSFFYVDFDLFATGVGDEASFTFYDANPVPEPATWALLIAGFGITGTAMRRRRTVAA</sequence>
<dbReference type="Proteomes" id="UP000317894">
    <property type="component" value="Unassembled WGS sequence"/>
</dbReference>
<proteinExistence type="predicted"/>
<comment type="caution">
    <text evidence="3">The sequence shown here is derived from an EMBL/GenBank/DDBJ whole genome shotgun (WGS) entry which is preliminary data.</text>
</comment>
<evidence type="ECO:0000313" key="3">
    <source>
        <dbReference type="EMBL" id="TRW14275.1"/>
    </source>
</evidence>
<dbReference type="RefSeq" id="WP_144237480.1">
    <property type="nucleotide sequence ID" value="NZ_VJWA01000002.1"/>
</dbReference>
<dbReference type="NCBIfam" id="NF035944">
    <property type="entry name" value="PEPxxWA-CTERM"/>
    <property type="match status" value="1"/>
</dbReference>
<feature type="domain" description="Ice-binding protein C-terminal" evidence="2">
    <location>
        <begin position="181"/>
        <end position="205"/>
    </location>
</feature>
<feature type="signal peptide" evidence="1">
    <location>
        <begin position="1"/>
        <end position="20"/>
    </location>
</feature>
<feature type="chain" id="PRO_5021789388" evidence="1">
    <location>
        <begin position="21"/>
        <end position="210"/>
    </location>
</feature>
<organism evidence="3 4">
    <name type="scientific">Glacieibacterium frigidum</name>
    <dbReference type="NCBI Taxonomy" id="2593303"/>
    <lineage>
        <taxon>Bacteria</taxon>
        <taxon>Pseudomonadati</taxon>
        <taxon>Pseudomonadota</taxon>
        <taxon>Alphaproteobacteria</taxon>
        <taxon>Sphingomonadales</taxon>
        <taxon>Sphingosinicellaceae</taxon>
        <taxon>Glacieibacterium</taxon>
    </lineage>
</organism>
<dbReference type="Pfam" id="PF07589">
    <property type="entry name" value="PEP-CTERM"/>
    <property type="match status" value="1"/>
</dbReference>
<keyword evidence="1" id="KW-0732">Signal</keyword>
<dbReference type="AlphaFoldDB" id="A0A552U7T2"/>
<gene>
    <name evidence="3" type="ORF">FMM06_11195</name>
</gene>
<evidence type="ECO:0000259" key="2">
    <source>
        <dbReference type="Pfam" id="PF07589"/>
    </source>
</evidence>
<evidence type="ECO:0000256" key="1">
    <source>
        <dbReference type="SAM" id="SignalP"/>
    </source>
</evidence>
<name>A0A552U7T2_9SPHN</name>
<keyword evidence="4" id="KW-1185">Reference proteome</keyword>
<evidence type="ECO:0000313" key="4">
    <source>
        <dbReference type="Proteomes" id="UP000317894"/>
    </source>
</evidence>
<protein>
    <submittedName>
        <fullName evidence="3">PEP-CTERM sorting domain-containing protein</fullName>
    </submittedName>
</protein>
<dbReference type="InterPro" id="IPR013424">
    <property type="entry name" value="Ice-binding_C"/>
</dbReference>
<accession>A0A552U7T2</accession>
<dbReference type="NCBIfam" id="TIGR02595">
    <property type="entry name" value="PEP_CTERM"/>
    <property type="match status" value="1"/>
</dbReference>